<evidence type="ECO:0000259" key="1">
    <source>
        <dbReference type="Pfam" id="PF16473"/>
    </source>
</evidence>
<sequence>MKNKLMVDCETLGTGERPVLLSIGAVVFTESQIHEYFHIGIDIEDSKRYGFTVSQSTLDWWDQQDPAARADAFSGGEKIKAALQALVYFFEENKCTEIWSKGSLADIRWINNALDYFGIERPWKFYKEFCFRTLLKSVPRFEIPFSGIPHNALDDAIHQAKQFIYIKSIQEKLHGVVLTCNQLKEALEFGAPDLFSKSQGQESELEFQLETEMSIEYLKDGHSGPGYYCWYFDLPEEGSIFLGTELGAQEEK</sequence>
<evidence type="ECO:0000313" key="2">
    <source>
        <dbReference type="EMBL" id="AXY57297.1"/>
    </source>
</evidence>
<dbReference type="InterPro" id="IPR033390">
    <property type="entry name" value="Rv2179c-like"/>
</dbReference>
<dbReference type="Proteomes" id="UP000263753">
    <property type="component" value="Chromosome"/>
</dbReference>
<dbReference type="InterPro" id="IPR036397">
    <property type="entry name" value="RNaseH_sf"/>
</dbReference>
<dbReference type="InterPro" id="IPR012337">
    <property type="entry name" value="RNaseH-like_sf"/>
</dbReference>
<feature type="domain" description="3'-5' exoribonuclease Rv2179c-like" evidence="1">
    <location>
        <begin position="3"/>
        <end position="164"/>
    </location>
</feature>
<dbReference type="KEGG" id="achi:CDG60_12395"/>
<name>A0A3B7M0P4_9GAMM</name>
<reference evidence="3" key="1">
    <citation type="submission" date="2018-09" db="EMBL/GenBank/DDBJ databases">
        <title>The complete genome of Acinetobacter sp. strain WCHAc010005.</title>
        <authorList>
            <person name="Hu Y."/>
            <person name="Long H."/>
            <person name="Feng Y."/>
            <person name="Zong Z."/>
        </authorList>
    </citation>
    <scope>NUCLEOTIDE SEQUENCE [LARGE SCALE GENOMIC DNA]</scope>
    <source>
        <strain evidence="3">WCHAc010005</strain>
    </source>
</reference>
<gene>
    <name evidence="2" type="ORF">CDG60_12395</name>
</gene>
<dbReference type="SUPFAM" id="SSF53098">
    <property type="entry name" value="Ribonuclease H-like"/>
    <property type="match status" value="1"/>
</dbReference>
<accession>A0A3B7M0P4</accession>
<protein>
    <submittedName>
        <fullName evidence="2">3'-5' exoribonuclease</fullName>
    </submittedName>
</protein>
<dbReference type="AlphaFoldDB" id="A0A3B7M0P4"/>
<evidence type="ECO:0000313" key="3">
    <source>
        <dbReference type="Proteomes" id="UP000263753"/>
    </source>
</evidence>
<dbReference type="Gene3D" id="3.30.420.10">
    <property type="entry name" value="Ribonuclease H-like superfamily/Ribonuclease H"/>
    <property type="match status" value="1"/>
</dbReference>
<dbReference type="Pfam" id="PF16473">
    <property type="entry name" value="Rv2179c-like"/>
    <property type="match status" value="1"/>
</dbReference>
<proteinExistence type="predicted"/>
<organism evidence="2 3">
    <name type="scientific">Acinetobacter chinensis</name>
    <dbReference type="NCBI Taxonomy" id="2004650"/>
    <lineage>
        <taxon>Bacteria</taxon>
        <taxon>Pseudomonadati</taxon>
        <taxon>Pseudomonadota</taxon>
        <taxon>Gammaproteobacteria</taxon>
        <taxon>Moraxellales</taxon>
        <taxon>Moraxellaceae</taxon>
        <taxon>Acinetobacter</taxon>
    </lineage>
</organism>
<dbReference type="EMBL" id="CP032134">
    <property type="protein sequence ID" value="AXY57297.1"/>
    <property type="molecule type" value="Genomic_DNA"/>
</dbReference>
<dbReference type="GO" id="GO:0003676">
    <property type="term" value="F:nucleic acid binding"/>
    <property type="evidence" value="ECO:0007669"/>
    <property type="project" value="InterPro"/>
</dbReference>